<sequence>MKQRRKQVALLVPANGLVDLAVAFVALRHRHALLAPMYGALGVSLLLSHVQKWRWHPRQQDLLYLSVGLGLALGFLITEVLALT</sequence>
<keyword evidence="3" id="KW-1185">Reference proteome</keyword>
<dbReference type="STRING" id="1476583.DEIPH_ctg139orf0030"/>
<organism evidence="2 3">
    <name type="scientific">Deinococcus phoenicis</name>
    <dbReference type="NCBI Taxonomy" id="1476583"/>
    <lineage>
        <taxon>Bacteria</taxon>
        <taxon>Thermotogati</taxon>
        <taxon>Deinococcota</taxon>
        <taxon>Deinococci</taxon>
        <taxon>Deinococcales</taxon>
        <taxon>Deinococcaceae</taxon>
        <taxon>Deinococcus</taxon>
    </lineage>
</organism>
<feature type="transmembrane region" description="Helical" evidence="1">
    <location>
        <begin position="33"/>
        <end position="50"/>
    </location>
</feature>
<name>A0A016QJG4_9DEIO</name>
<reference evidence="2 3" key="1">
    <citation type="submission" date="2014-03" db="EMBL/GenBank/DDBJ databases">
        <title>Draft genome sequence of Deinococcus phoenicis 1P10ME.</title>
        <authorList>
            <person name="Stepanov V.G."/>
            <person name="Vaishampayan P."/>
            <person name="Venkateswaran K."/>
            <person name="Fox G.E."/>
        </authorList>
    </citation>
    <scope>NUCLEOTIDE SEQUENCE [LARGE SCALE GENOMIC DNA]</scope>
    <source>
        <strain evidence="2 3">1P10ME</strain>
    </source>
</reference>
<dbReference type="Proteomes" id="UP000020492">
    <property type="component" value="Unassembled WGS sequence"/>
</dbReference>
<feature type="transmembrane region" description="Helical" evidence="1">
    <location>
        <begin position="62"/>
        <end position="83"/>
    </location>
</feature>
<dbReference type="PATRIC" id="fig|1476583.3.peg.3552"/>
<evidence type="ECO:0000313" key="3">
    <source>
        <dbReference type="Proteomes" id="UP000020492"/>
    </source>
</evidence>
<evidence type="ECO:0000313" key="2">
    <source>
        <dbReference type="EMBL" id="EYB66315.1"/>
    </source>
</evidence>
<protein>
    <submittedName>
        <fullName evidence="2">Uncharacterized protein</fullName>
    </submittedName>
</protein>
<evidence type="ECO:0000256" key="1">
    <source>
        <dbReference type="SAM" id="Phobius"/>
    </source>
</evidence>
<keyword evidence="1" id="KW-1133">Transmembrane helix</keyword>
<gene>
    <name evidence="2" type="ORF">DEIPH_ctg139orf0030</name>
</gene>
<comment type="caution">
    <text evidence="2">The sequence shown here is derived from an EMBL/GenBank/DDBJ whole genome shotgun (WGS) entry which is preliminary data.</text>
</comment>
<proteinExistence type="predicted"/>
<dbReference type="RefSeq" id="WP_034360828.1">
    <property type="nucleotide sequence ID" value="NZ_JHAC01000093.1"/>
</dbReference>
<accession>A0A016QJG4</accession>
<keyword evidence="1" id="KW-0812">Transmembrane</keyword>
<dbReference type="AlphaFoldDB" id="A0A016QJG4"/>
<dbReference type="EMBL" id="JHAC01000093">
    <property type="protein sequence ID" value="EYB66315.1"/>
    <property type="molecule type" value="Genomic_DNA"/>
</dbReference>
<keyword evidence="1" id="KW-0472">Membrane</keyword>
<dbReference type="OrthoDB" id="9974039at2"/>
<feature type="transmembrane region" description="Helical" evidence="1">
    <location>
        <begin position="7"/>
        <end position="27"/>
    </location>
</feature>